<dbReference type="Gene3D" id="3.40.30.10">
    <property type="entry name" value="Glutaredoxin"/>
    <property type="match status" value="1"/>
</dbReference>
<dbReference type="InterPro" id="IPR036249">
    <property type="entry name" value="Thioredoxin-like_sf"/>
</dbReference>
<name>A0ABP7GUT3_9FLAO</name>
<dbReference type="Proteomes" id="UP001500748">
    <property type="component" value="Unassembled WGS sequence"/>
</dbReference>
<dbReference type="PROSITE" id="PS51352">
    <property type="entry name" value="THIOREDOXIN_2"/>
    <property type="match status" value="1"/>
</dbReference>
<feature type="signal peptide" evidence="1">
    <location>
        <begin position="1"/>
        <end position="19"/>
    </location>
</feature>
<sequence>MKILKLAALFLSVSTASYAQETVQKFLLSPEHPNGGEEITITYNAADTPLANAKHVEGIVYTYDNFRWFADDITLKSAGDKKWQTKMKLSDKASFITCVFKSDTIKDNGGKMTYSWILEKDLGSYVGWGFLRSPDLQDQVPNIVHDSAYIKKEVTLFWINNELKYHPDARTHVFYEGAKIKQLETGEQQPKLIKREIRNVLAEKNLDNITQYNIQKTIGLMAQPEHKVFADSVQNVLLKKYLNGVWARDIEIKKIFAEADFDKKVKQYEAFEKNFPQSKFQDVTTDTESLFYDKMFKSIAYNYIVKNKDYNYSMNSVKKVSYNILMDYAWHLVSIPFDRDQEGAEKTSLETLKKYADIIYPELEAREAYVPKEYVGKLSLKEWQAQALQSSAREFFTYAKIQEIFKNYDLEKKYLEKIKPVMAYKVATYNEVYSRMLLREGKTAEAKEYMALSVKENQVTPAMLASLKEIYLKEGKPAAGFEAYLESLKSASNVEEHKKKIISELINLPIDGFELESSKGGKVKLADQKGKIVVLDFWAMWCGPCKNAMPGMQMAVNKYKSDENIKFYFVDTMEYIKDFKAQTQAFIKEKGFDFNILYDGKNPKTGKFDVVYDKYSKAFHFSGIPEKMIIDQNGKLRWMSNGYFGSPSELVDEISIIVEHLKAENK</sequence>
<dbReference type="InterPro" id="IPR013766">
    <property type="entry name" value="Thioredoxin_domain"/>
</dbReference>
<evidence type="ECO:0000259" key="2">
    <source>
        <dbReference type="PROSITE" id="PS51352"/>
    </source>
</evidence>
<evidence type="ECO:0000313" key="3">
    <source>
        <dbReference type="EMBL" id="GAA3774602.1"/>
    </source>
</evidence>
<gene>
    <name evidence="3" type="ORF">GCM10022423_31630</name>
</gene>
<evidence type="ECO:0000256" key="1">
    <source>
        <dbReference type="SAM" id="SignalP"/>
    </source>
</evidence>
<dbReference type="PANTHER" id="PTHR42852">
    <property type="entry name" value="THIOL:DISULFIDE INTERCHANGE PROTEIN DSBE"/>
    <property type="match status" value="1"/>
</dbReference>
<dbReference type="RefSeq" id="WP_345145588.1">
    <property type="nucleotide sequence ID" value="NZ_BAABDU010000005.1"/>
</dbReference>
<comment type="caution">
    <text evidence="3">The sequence shown here is derived from an EMBL/GenBank/DDBJ whole genome shotgun (WGS) entry which is preliminary data.</text>
</comment>
<protein>
    <recommendedName>
        <fullName evidence="2">Thioredoxin domain-containing protein</fullName>
    </recommendedName>
</protein>
<reference evidence="4" key="1">
    <citation type="journal article" date="2019" name="Int. J. Syst. Evol. Microbiol.">
        <title>The Global Catalogue of Microorganisms (GCM) 10K type strain sequencing project: providing services to taxonomists for standard genome sequencing and annotation.</title>
        <authorList>
            <consortium name="The Broad Institute Genomics Platform"/>
            <consortium name="The Broad Institute Genome Sequencing Center for Infectious Disease"/>
            <person name="Wu L."/>
            <person name="Ma J."/>
        </authorList>
    </citation>
    <scope>NUCLEOTIDE SEQUENCE [LARGE SCALE GENOMIC DNA]</scope>
    <source>
        <strain evidence="4">JCM 17337</strain>
    </source>
</reference>
<accession>A0ABP7GUT3</accession>
<dbReference type="CDD" id="cd02966">
    <property type="entry name" value="TlpA_like_family"/>
    <property type="match status" value="1"/>
</dbReference>
<keyword evidence="1" id="KW-0732">Signal</keyword>
<dbReference type="PANTHER" id="PTHR42852:SF13">
    <property type="entry name" value="PROTEIN DIPZ"/>
    <property type="match status" value="1"/>
</dbReference>
<organism evidence="3 4">
    <name type="scientific">Flavobacterium ginsengiterrae</name>
    <dbReference type="NCBI Taxonomy" id="871695"/>
    <lineage>
        <taxon>Bacteria</taxon>
        <taxon>Pseudomonadati</taxon>
        <taxon>Bacteroidota</taxon>
        <taxon>Flavobacteriia</taxon>
        <taxon>Flavobacteriales</taxon>
        <taxon>Flavobacteriaceae</taxon>
        <taxon>Flavobacterium</taxon>
    </lineage>
</organism>
<keyword evidence="4" id="KW-1185">Reference proteome</keyword>
<dbReference type="Pfam" id="PF00578">
    <property type="entry name" value="AhpC-TSA"/>
    <property type="match status" value="1"/>
</dbReference>
<dbReference type="EMBL" id="BAABDU010000005">
    <property type="protein sequence ID" value="GAA3774602.1"/>
    <property type="molecule type" value="Genomic_DNA"/>
</dbReference>
<feature type="domain" description="Thioredoxin" evidence="2">
    <location>
        <begin position="504"/>
        <end position="663"/>
    </location>
</feature>
<dbReference type="InterPro" id="IPR050553">
    <property type="entry name" value="Thioredoxin_ResA/DsbE_sf"/>
</dbReference>
<proteinExistence type="predicted"/>
<feature type="chain" id="PRO_5047359341" description="Thioredoxin domain-containing protein" evidence="1">
    <location>
        <begin position="20"/>
        <end position="666"/>
    </location>
</feature>
<dbReference type="InterPro" id="IPR000866">
    <property type="entry name" value="AhpC/TSA"/>
</dbReference>
<dbReference type="SUPFAM" id="SSF52833">
    <property type="entry name" value="Thioredoxin-like"/>
    <property type="match status" value="1"/>
</dbReference>
<evidence type="ECO:0000313" key="4">
    <source>
        <dbReference type="Proteomes" id="UP001500748"/>
    </source>
</evidence>